<keyword evidence="2 6" id="KW-0238">DNA-binding</keyword>
<dbReference type="PANTHER" id="PTHR46796:SF7">
    <property type="entry name" value="ARAC FAMILY TRANSCRIPTIONAL REGULATOR"/>
    <property type="match status" value="1"/>
</dbReference>
<evidence type="ECO:0000256" key="2">
    <source>
        <dbReference type="ARBA" id="ARBA00023125"/>
    </source>
</evidence>
<dbReference type="Proteomes" id="UP000295793">
    <property type="component" value="Unassembled WGS sequence"/>
</dbReference>
<reference evidence="6 7" key="1">
    <citation type="submission" date="2019-03" db="EMBL/GenBank/DDBJ databases">
        <title>Genomic Encyclopedia of Archaeal and Bacterial Type Strains, Phase II (KMG-II): from individual species to whole genera.</title>
        <authorList>
            <person name="Goeker M."/>
        </authorList>
    </citation>
    <scope>NUCLEOTIDE SEQUENCE [LARGE SCALE GENOMIC DNA]</scope>
    <source>
        <strain evidence="6 7">DSM 15388</strain>
    </source>
</reference>
<gene>
    <name evidence="6" type="ORF">BCF53_1155</name>
</gene>
<dbReference type="InterPro" id="IPR037923">
    <property type="entry name" value="HTH-like"/>
</dbReference>
<evidence type="ECO:0000256" key="4">
    <source>
        <dbReference type="ARBA" id="ARBA00023163"/>
    </source>
</evidence>
<dbReference type="GO" id="GO:0003700">
    <property type="term" value="F:DNA-binding transcription factor activity"/>
    <property type="evidence" value="ECO:0007669"/>
    <property type="project" value="InterPro"/>
</dbReference>
<dbReference type="Pfam" id="PF12852">
    <property type="entry name" value="Cupin_6"/>
    <property type="match status" value="1"/>
</dbReference>
<dbReference type="InterPro" id="IPR020449">
    <property type="entry name" value="Tscrpt_reg_AraC-type_HTH"/>
</dbReference>
<accession>A0A4R3I1X6</accession>
<organism evidence="6 7">
    <name type="scientific">Reinekea marinisedimentorum</name>
    <dbReference type="NCBI Taxonomy" id="230495"/>
    <lineage>
        <taxon>Bacteria</taxon>
        <taxon>Pseudomonadati</taxon>
        <taxon>Pseudomonadota</taxon>
        <taxon>Gammaproteobacteria</taxon>
        <taxon>Oceanospirillales</taxon>
        <taxon>Saccharospirillaceae</taxon>
        <taxon>Reinekea</taxon>
    </lineage>
</organism>
<dbReference type="Gene3D" id="1.10.10.60">
    <property type="entry name" value="Homeodomain-like"/>
    <property type="match status" value="2"/>
</dbReference>
<dbReference type="Gene3D" id="2.60.120.10">
    <property type="entry name" value="Jelly Rolls"/>
    <property type="match status" value="1"/>
</dbReference>
<dbReference type="Pfam" id="PF12833">
    <property type="entry name" value="HTH_18"/>
    <property type="match status" value="1"/>
</dbReference>
<dbReference type="PRINTS" id="PR00032">
    <property type="entry name" value="HTHARAC"/>
</dbReference>
<evidence type="ECO:0000259" key="5">
    <source>
        <dbReference type="PROSITE" id="PS01124"/>
    </source>
</evidence>
<feature type="domain" description="HTH araC/xylS-type" evidence="5">
    <location>
        <begin position="192"/>
        <end position="290"/>
    </location>
</feature>
<dbReference type="SUPFAM" id="SSF46689">
    <property type="entry name" value="Homeodomain-like"/>
    <property type="match status" value="2"/>
</dbReference>
<keyword evidence="7" id="KW-1185">Reference proteome</keyword>
<proteinExistence type="predicted"/>
<name>A0A4R3I1X6_9GAMM</name>
<dbReference type="SMART" id="SM00342">
    <property type="entry name" value="HTH_ARAC"/>
    <property type="match status" value="1"/>
</dbReference>
<dbReference type="RefSeq" id="WP_132702746.1">
    <property type="nucleotide sequence ID" value="NZ_SLZR01000015.1"/>
</dbReference>
<dbReference type="InterPro" id="IPR032783">
    <property type="entry name" value="AraC_lig"/>
</dbReference>
<dbReference type="AlphaFoldDB" id="A0A4R3I1X6"/>
<dbReference type="InterPro" id="IPR009057">
    <property type="entry name" value="Homeodomain-like_sf"/>
</dbReference>
<dbReference type="EMBL" id="SLZR01000015">
    <property type="protein sequence ID" value="TCS38731.1"/>
    <property type="molecule type" value="Genomic_DNA"/>
</dbReference>
<evidence type="ECO:0000256" key="3">
    <source>
        <dbReference type="ARBA" id="ARBA00023159"/>
    </source>
</evidence>
<evidence type="ECO:0000313" key="6">
    <source>
        <dbReference type="EMBL" id="TCS38731.1"/>
    </source>
</evidence>
<dbReference type="PROSITE" id="PS01124">
    <property type="entry name" value="HTH_ARAC_FAMILY_2"/>
    <property type="match status" value="1"/>
</dbReference>
<dbReference type="InterPro" id="IPR050204">
    <property type="entry name" value="AraC_XylS_family_regulators"/>
</dbReference>
<dbReference type="InterPro" id="IPR014710">
    <property type="entry name" value="RmlC-like_jellyroll"/>
</dbReference>
<keyword evidence="4" id="KW-0804">Transcription</keyword>
<dbReference type="PANTHER" id="PTHR46796">
    <property type="entry name" value="HTH-TYPE TRANSCRIPTIONAL ACTIVATOR RHAS-RELATED"/>
    <property type="match status" value="1"/>
</dbReference>
<protein>
    <submittedName>
        <fullName evidence="6">AraC-like DNA-binding protein</fullName>
    </submittedName>
</protein>
<dbReference type="InterPro" id="IPR018060">
    <property type="entry name" value="HTH_AraC"/>
</dbReference>
<dbReference type="PROSITE" id="PS00041">
    <property type="entry name" value="HTH_ARAC_FAMILY_1"/>
    <property type="match status" value="1"/>
</dbReference>
<keyword evidence="1" id="KW-0805">Transcription regulation</keyword>
<comment type="caution">
    <text evidence="6">The sequence shown here is derived from an EMBL/GenBank/DDBJ whole genome shotgun (WGS) entry which is preliminary data.</text>
</comment>
<dbReference type="GO" id="GO:0043565">
    <property type="term" value="F:sequence-specific DNA binding"/>
    <property type="evidence" value="ECO:0007669"/>
    <property type="project" value="InterPro"/>
</dbReference>
<dbReference type="InterPro" id="IPR018062">
    <property type="entry name" value="HTH_AraC-typ_CS"/>
</dbReference>
<evidence type="ECO:0000256" key="1">
    <source>
        <dbReference type="ARBA" id="ARBA00023015"/>
    </source>
</evidence>
<evidence type="ECO:0000313" key="7">
    <source>
        <dbReference type="Proteomes" id="UP000295793"/>
    </source>
</evidence>
<keyword evidence="3" id="KW-0010">Activator</keyword>
<dbReference type="OrthoDB" id="9783876at2"/>
<dbReference type="SUPFAM" id="SSF51215">
    <property type="entry name" value="Regulatory protein AraC"/>
    <property type="match status" value="1"/>
</dbReference>
<sequence>MDSTDALTDVLKAIRLKGSTYFCGGFDAPWKMAWPESHNTGAFHVVVKGGCWLVQQGAEPVQLKTGDIIAFPAGGAHTLSDELNSPEQLNENDDADITLLCGTFNYDSSIEHPFVKDLPCFIHIKAERTPGLDWLRSLTQVIAVEAKSPSPGSEAMIDKLTEALFIQLIRLHVAEHPKDINYLSALIDPQIGEALNCIHGETEAYWSIDQLAKNAAMSRTAFTDKFTKMVGVSPKGYLTDTRMQRAKKRLMESKESMLAIALESGYSSEAAFSKAFKKFFNLSPGKLRKSR</sequence>